<accession>A0A401NI98</accession>
<sequence>MSEVTSRLTTEDRKQLSQLLGKVNLHLLYKASVHGFDGKSFHDKCDGQGPTFTVGYNKSGHIFGGYTSEDFVTHGNKNDNNAFLFRLTSDELGGKPLEFAVEPDTVAVFNSLEHGPNFGDSLVFLVDGKKIKYKPGQSYNFNKNNLFGGNVDLLECEVYRVEEIKTAWRDINWWPSTELSLIKRHTPYLSSVSQARILLIGPIGGGKSSFINSVNSVFRGHVTNRVLIRGGATNTKMYSTYSFRGQKDDTTLPLILCDTMGISEGTESGIHSDDIISIIKGHVPKRYQFNTASPIQPGAKGYVKSATLGQRIHCVVYAIDASKSTLLSPEMEKKMCVIQSQINDLEIPQIVLLTKVDEACPLVRKDVINVYLNKLIEKKVLEIGKQLSLPALCIFPVKNYCSDLELADHTNVLLLSAVVRMLQSTNDYFENLDEDLPVA</sequence>
<dbReference type="InterPro" id="IPR006571">
    <property type="entry name" value="TLDc_dom"/>
</dbReference>
<evidence type="ECO:0000256" key="1">
    <source>
        <dbReference type="ARBA" id="ARBA00009243"/>
    </source>
</evidence>
<comment type="similarity">
    <text evidence="1">Belongs to the IFI44 family.</text>
</comment>
<name>A0A401NI98_SCYTO</name>
<proteinExistence type="inferred from homology"/>
<dbReference type="PROSITE" id="PS51886">
    <property type="entry name" value="TLDC"/>
    <property type="match status" value="1"/>
</dbReference>
<evidence type="ECO:0000313" key="3">
    <source>
        <dbReference type="EMBL" id="GCB60602.1"/>
    </source>
</evidence>
<evidence type="ECO:0000313" key="4">
    <source>
        <dbReference type="Proteomes" id="UP000288216"/>
    </source>
</evidence>
<dbReference type="GO" id="GO:0006955">
    <property type="term" value="P:immune response"/>
    <property type="evidence" value="ECO:0007669"/>
    <property type="project" value="TreeGrafter"/>
</dbReference>
<protein>
    <recommendedName>
        <fullName evidence="2">TLDc domain-containing protein</fullName>
    </recommendedName>
</protein>
<feature type="domain" description="TLDc" evidence="2">
    <location>
        <begin position="2"/>
        <end position="162"/>
    </location>
</feature>
<dbReference type="OrthoDB" id="25620at2759"/>
<reference evidence="3 4" key="1">
    <citation type="journal article" date="2018" name="Nat. Ecol. Evol.">
        <title>Shark genomes provide insights into elasmobranch evolution and the origin of vertebrates.</title>
        <authorList>
            <person name="Hara Y"/>
            <person name="Yamaguchi K"/>
            <person name="Onimaru K"/>
            <person name="Kadota M"/>
            <person name="Koyanagi M"/>
            <person name="Keeley SD"/>
            <person name="Tatsumi K"/>
            <person name="Tanaka K"/>
            <person name="Motone F"/>
            <person name="Kageyama Y"/>
            <person name="Nozu R"/>
            <person name="Adachi N"/>
            <person name="Nishimura O"/>
            <person name="Nakagawa R"/>
            <person name="Tanegashima C"/>
            <person name="Kiyatake I"/>
            <person name="Matsumoto R"/>
            <person name="Murakumo K"/>
            <person name="Nishida K"/>
            <person name="Terakita A"/>
            <person name="Kuratani S"/>
            <person name="Sato K"/>
            <person name="Hyodo S Kuraku.S."/>
        </authorList>
    </citation>
    <scope>NUCLEOTIDE SEQUENCE [LARGE SCALE GENOMIC DNA]</scope>
</reference>
<evidence type="ECO:0000259" key="2">
    <source>
        <dbReference type="PROSITE" id="PS51886"/>
    </source>
</evidence>
<organism evidence="3 4">
    <name type="scientific">Scyliorhinus torazame</name>
    <name type="common">Cloudy catshark</name>
    <name type="synonym">Catulus torazame</name>
    <dbReference type="NCBI Taxonomy" id="75743"/>
    <lineage>
        <taxon>Eukaryota</taxon>
        <taxon>Metazoa</taxon>
        <taxon>Chordata</taxon>
        <taxon>Craniata</taxon>
        <taxon>Vertebrata</taxon>
        <taxon>Chondrichthyes</taxon>
        <taxon>Elasmobranchii</taxon>
        <taxon>Galeomorphii</taxon>
        <taxon>Galeoidea</taxon>
        <taxon>Carcharhiniformes</taxon>
        <taxon>Scyliorhinidae</taxon>
        <taxon>Scyliorhinus</taxon>
    </lineage>
</organism>
<dbReference type="STRING" id="75743.A0A401NI98"/>
<dbReference type="Gene3D" id="3.40.50.300">
    <property type="entry name" value="P-loop containing nucleotide triphosphate hydrolases"/>
    <property type="match status" value="1"/>
</dbReference>
<dbReference type="AlphaFoldDB" id="A0A401NI98"/>
<gene>
    <name evidence="3" type="ORF">scyTo_0003970</name>
</gene>
<dbReference type="SMART" id="SM00584">
    <property type="entry name" value="TLDc"/>
    <property type="match status" value="1"/>
</dbReference>
<comment type="caution">
    <text evidence="3">The sequence shown here is derived from an EMBL/GenBank/DDBJ whole genome shotgun (WGS) entry which is preliminary data.</text>
</comment>
<dbReference type="EMBL" id="BFAA01001130">
    <property type="protein sequence ID" value="GCB60602.1"/>
    <property type="molecule type" value="Genomic_DNA"/>
</dbReference>
<dbReference type="OMA" id="TRLTWNE"/>
<dbReference type="PANTHER" id="PTHR14241">
    <property type="entry name" value="INTERFERON-INDUCED PROTEIN 44"/>
    <property type="match status" value="1"/>
</dbReference>
<dbReference type="Proteomes" id="UP000288216">
    <property type="component" value="Unassembled WGS sequence"/>
</dbReference>
<dbReference type="InterPro" id="IPR027417">
    <property type="entry name" value="P-loop_NTPase"/>
</dbReference>
<dbReference type="PANTHER" id="PTHR14241:SF32">
    <property type="entry name" value="VWFA DOMAIN-CONTAINING PROTEIN-RELATED"/>
    <property type="match status" value="1"/>
</dbReference>
<dbReference type="Pfam" id="PF07534">
    <property type="entry name" value="TLD"/>
    <property type="match status" value="1"/>
</dbReference>
<dbReference type="SUPFAM" id="SSF52540">
    <property type="entry name" value="P-loop containing nucleoside triphosphate hydrolases"/>
    <property type="match status" value="1"/>
</dbReference>
<keyword evidence="4" id="KW-1185">Reference proteome</keyword>